<dbReference type="Gene3D" id="2.40.170.20">
    <property type="entry name" value="TonB-dependent receptor, beta-barrel domain"/>
    <property type="match status" value="1"/>
</dbReference>
<dbReference type="OrthoDB" id="9795928at2"/>
<evidence type="ECO:0000256" key="9">
    <source>
        <dbReference type="RuleBase" id="RU003357"/>
    </source>
</evidence>
<keyword evidence="15" id="KW-1185">Reference proteome</keyword>
<dbReference type="RefSeq" id="WP_105999933.1">
    <property type="nucleotide sequence ID" value="NZ_CM009578.1"/>
</dbReference>
<evidence type="ECO:0000313" key="14">
    <source>
        <dbReference type="EMBL" id="PQM26560.1"/>
    </source>
</evidence>
<feature type="region of interest" description="Disordered" evidence="10">
    <location>
        <begin position="252"/>
        <end position="271"/>
    </location>
</feature>
<dbReference type="Pfam" id="PF07715">
    <property type="entry name" value="Plug"/>
    <property type="match status" value="1"/>
</dbReference>
<dbReference type="Pfam" id="PF00593">
    <property type="entry name" value="TonB_dep_Rec_b-barrel"/>
    <property type="match status" value="1"/>
</dbReference>
<keyword evidence="2 8" id="KW-0813">Transport</keyword>
<dbReference type="CDD" id="cd01347">
    <property type="entry name" value="ligand_gated_channel"/>
    <property type="match status" value="1"/>
</dbReference>
<keyword evidence="6 8" id="KW-0472">Membrane</keyword>
<evidence type="ECO:0000256" key="5">
    <source>
        <dbReference type="ARBA" id="ARBA00023077"/>
    </source>
</evidence>
<dbReference type="GO" id="GO:0009279">
    <property type="term" value="C:cell outer membrane"/>
    <property type="evidence" value="ECO:0007669"/>
    <property type="project" value="UniProtKB-SubCell"/>
</dbReference>
<comment type="subcellular location">
    <subcellularLocation>
        <location evidence="1 8">Cell outer membrane</location>
        <topology evidence="1 8">Multi-pass membrane protein</topology>
    </subcellularLocation>
</comment>
<name>A0A2S8B2I7_9SPHN</name>
<reference evidence="15" key="1">
    <citation type="submission" date="2017-11" db="EMBL/GenBank/DDBJ databases">
        <title>The complete genome sequence of Sphingopyxis pomeranensis sp. nov. strain WS5A3p.</title>
        <authorList>
            <person name="Kaminski M.A."/>
        </authorList>
    </citation>
    <scope>NUCLEOTIDE SEQUENCE [LARGE SCALE GENOMIC DNA]</scope>
    <source>
        <strain evidence="15">WS5A3p</strain>
    </source>
</reference>
<feature type="domain" description="TonB-dependent receptor-like beta-barrel" evidence="12">
    <location>
        <begin position="276"/>
        <end position="661"/>
    </location>
</feature>
<evidence type="ECO:0000256" key="4">
    <source>
        <dbReference type="ARBA" id="ARBA00022692"/>
    </source>
</evidence>
<proteinExistence type="inferred from homology"/>
<evidence type="ECO:0000259" key="13">
    <source>
        <dbReference type="Pfam" id="PF07715"/>
    </source>
</evidence>
<evidence type="ECO:0000256" key="7">
    <source>
        <dbReference type="ARBA" id="ARBA00023237"/>
    </source>
</evidence>
<dbReference type="Gene3D" id="2.170.130.10">
    <property type="entry name" value="TonB-dependent receptor, plug domain"/>
    <property type="match status" value="1"/>
</dbReference>
<dbReference type="Proteomes" id="UP000238954">
    <property type="component" value="Chromosome"/>
</dbReference>
<dbReference type="GO" id="GO:0015344">
    <property type="term" value="F:siderophore uptake transmembrane transporter activity"/>
    <property type="evidence" value="ECO:0007669"/>
    <property type="project" value="TreeGrafter"/>
</dbReference>
<evidence type="ECO:0000256" key="6">
    <source>
        <dbReference type="ARBA" id="ARBA00023136"/>
    </source>
</evidence>
<evidence type="ECO:0000256" key="11">
    <source>
        <dbReference type="SAM" id="SignalP"/>
    </source>
</evidence>
<comment type="caution">
    <text evidence="14">The sequence shown here is derived from an EMBL/GenBank/DDBJ whole genome shotgun (WGS) entry which is preliminary data.</text>
</comment>
<evidence type="ECO:0000256" key="8">
    <source>
        <dbReference type="PROSITE-ProRule" id="PRU01360"/>
    </source>
</evidence>
<sequence>MRLLSSAGFTLALILAAPAFAQDAAPLAPPTGDDDYHTDQPIVVTAPYVRSLDILGNVSVMEGEKLAQDIRGQIGDTLASQPGVSSSSFSPGASRPILRGFSGERAAVLIDGLGAIDASSTSADHAVTIDPLTAERIEILRGPSVLLFSSQAVGGAVNVFDRRIPRSIPESPFHLDALASYGTAAKDKSAGASIDVPVGERFVVHADGNYRDSNNVRVGGLIYAPELRGHLLDLAADATADGNADEAARLTDAANSRGRVPNSQSRSKSAGVGAAFIDDGGSLGISFGYLEDAYGIPPRADIDEVPTIKARQYRVDLRGEVELGDGLFEKLRVRGAYADYAHTEFDDGEPGTRFTNRGIEARAELAQNDRGGWRGASGVQYSFRDFAAIGDEAFLPANETTRIAAFTLQELERGPVTLEGALRLEKSQVRAESIGFDRSFSSLSGAAGISYQLADGLKASVSISRSERAPSSEELLSDGPHAATLTYERGDPTFNKETSWGGEASLKFKRDGWSAGLTGYASRFDNFIYETDTGLIADDLPVFEFRQNKARVWGFEFEGAVPLAQVGGFHIAADAVADMTRAKIVDGPYVPRIPPLRIRGGLEASGERIDARAEVEWTDDQTRIAPFETTTKGFTLVNASLTWRPLPETRHLSLTLAADNIFDVDARRHASFTKDYVPLAGRDIRLTARASF</sequence>
<comment type="similarity">
    <text evidence="8 9">Belongs to the TonB-dependent receptor family.</text>
</comment>
<feature type="signal peptide" evidence="11">
    <location>
        <begin position="1"/>
        <end position="21"/>
    </location>
</feature>
<protein>
    <submittedName>
        <fullName evidence="14">TonB-dependent receptor</fullName>
    </submittedName>
</protein>
<dbReference type="PANTHER" id="PTHR30069">
    <property type="entry name" value="TONB-DEPENDENT OUTER MEMBRANE RECEPTOR"/>
    <property type="match status" value="1"/>
</dbReference>
<gene>
    <name evidence="14" type="ORF">CVO77_16215</name>
</gene>
<dbReference type="InterPro" id="IPR012910">
    <property type="entry name" value="Plug_dom"/>
</dbReference>
<evidence type="ECO:0000259" key="12">
    <source>
        <dbReference type="Pfam" id="PF00593"/>
    </source>
</evidence>
<dbReference type="InterPro" id="IPR036942">
    <property type="entry name" value="Beta-barrel_TonB_sf"/>
</dbReference>
<feature type="domain" description="TonB-dependent receptor plug" evidence="13">
    <location>
        <begin position="53"/>
        <end position="156"/>
    </location>
</feature>
<dbReference type="InterPro" id="IPR000531">
    <property type="entry name" value="Beta-barrel_TonB"/>
</dbReference>
<dbReference type="SUPFAM" id="SSF56935">
    <property type="entry name" value="Porins"/>
    <property type="match status" value="1"/>
</dbReference>
<dbReference type="InterPro" id="IPR039426">
    <property type="entry name" value="TonB-dep_rcpt-like"/>
</dbReference>
<dbReference type="GO" id="GO:0044718">
    <property type="term" value="P:siderophore transmembrane transport"/>
    <property type="evidence" value="ECO:0007669"/>
    <property type="project" value="TreeGrafter"/>
</dbReference>
<dbReference type="InterPro" id="IPR037066">
    <property type="entry name" value="Plug_dom_sf"/>
</dbReference>
<evidence type="ECO:0000256" key="3">
    <source>
        <dbReference type="ARBA" id="ARBA00022452"/>
    </source>
</evidence>
<feature type="chain" id="PRO_5015596458" evidence="11">
    <location>
        <begin position="22"/>
        <end position="692"/>
    </location>
</feature>
<organism evidence="14 15">
    <name type="scientific">Sphingopyxis lindanitolerans</name>
    <dbReference type="NCBI Taxonomy" id="2054227"/>
    <lineage>
        <taxon>Bacteria</taxon>
        <taxon>Pseudomonadati</taxon>
        <taxon>Pseudomonadota</taxon>
        <taxon>Alphaproteobacteria</taxon>
        <taxon>Sphingomonadales</taxon>
        <taxon>Sphingomonadaceae</taxon>
        <taxon>Sphingopyxis</taxon>
    </lineage>
</organism>
<dbReference type="PROSITE" id="PS52016">
    <property type="entry name" value="TONB_DEPENDENT_REC_3"/>
    <property type="match status" value="1"/>
</dbReference>
<dbReference type="EMBL" id="PHFW01000003">
    <property type="protein sequence ID" value="PQM26560.1"/>
    <property type="molecule type" value="Genomic_DNA"/>
</dbReference>
<dbReference type="PANTHER" id="PTHR30069:SF40">
    <property type="entry name" value="TONB-DEPENDENT RECEPTOR NMB0964-RELATED"/>
    <property type="match status" value="1"/>
</dbReference>
<keyword evidence="5 9" id="KW-0798">TonB box</keyword>
<evidence type="ECO:0000256" key="1">
    <source>
        <dbReference type="ARBA" id="ARBA00004571"/>
    </source>
</evidence>
<keyword evidence="14" id="KW-0675">Receptor</keyword>
<evidence type="ECO:0000256" key="2">
    <source>
        <dbReference type="ARBA" id="ARBA00022448"/>
    </source>
</evidence>
<evidence type="ECO:0000256" key="10">
    <source>
        <dbReference type="SAM" id="MobiDB-lite"/>
    </source>
</evidence>
<keyword evidence="7 8" id="KW-0998">Cell outer membrane</keyword>
<keyword evidence="3 8" id="KW-1134">Transmembrane beta strand</keyword>
<accession>A0A2S8B2I7</accession>
<dbReference type="AlphaFoldDB" id="A0A2S8B2I7"/>
<evidence type="ECO:0000313" key="15">
    <source>
        <dbReference type="Proteomes" id="UP000238954"/>
    </source>
</evidence>
<keyword evidence="4 8" id="KW-0812">Transmembrane</keyword>
<keyword evidence="11" id="KW-0732">Signal</keyword>